<protein>
    <submittedName>
        <fullName evidence="2">Uncharacterized protein</fullName>
    </submittedName>
</protein>
<gene>
    <name evidence="2" type="ORF">E2C01_070553</name>
</gene>
<dbReference type="Proteomes" id="UP000324222">
    <property type="component" value="Unassembled WGS sequence"/>
</dbReference>
<name>A0A5B7I5K2_PORTR</name>
<dbReference type="EMBL" id="VSRR010042693">
    <property type="protein sequence ID" value="MPC76148.1"/>
    <property type="molecule type" value="Genomic_DNA"/>
</dbReference>
<feature type="compositionally biased region" description="Polar residues" evidence="1">
    <location>
        <begin position="37"/>
        <end position="48"/>
    </location>
</feature>
<evidence type="ECO:0000313" key="3">
    <source>
        <dbReference type="Proteomes" id="UP000324222"/>
    </source>
</evidence>
<sequence length="82" mass="9156">MSLPRLGVAKWLMTSRKVSEFIKKSMMKKQEKPNSPPSTRSSNQSDKPSLSHLPTLLQLALPHPLPMVLHLGLPPYPLSSNQ</sequence>
<feature type="compositionally biased region" description="Basic and acidic residues" evidence="1">
    <location>
        <begin position="23"/>
        <end position="32"/>
    </location>
</feature>
<feature type="region of interest" description="Disordered" evidence="1">
    <location>
        <begin position="23"/>
        <end position="55"/>
    </location>
</feature>
<evidence type="ECO:0000313" key="2">
    <source>
        <dbReference type="EMBL" id="MPC76148.1"/>
    </source>
</evidence>
<proteinExistence type="predicted"/>
<organism evidence="2 3">
    <name type="scientific">Portunus trituberculatus</name>
    <name type="common">Swimming crab</name>
    <name type="synonym">Neptunus trituberculatus</name>
    <dbReference type="NCBI Taxonomy" id="210409"/>
    <lineage>
        <taxon>Eukaryota</taxon>
        <taxon>Metazoa</taxon>
        <taxon>Ecdysozoa</taxon>
        <taxon>Arthropoda</taxon>
        <taxon>Crustacea</taxon>
        <taxon>Multicrustacea</taxon>
        <taxon>Malacostraca</taxon>
        <taxon>Eumalacostraca</taxon>
        <taxon>Eucarida</taxon>
        <taxon>Decapoda</taxon>
        <taxon>Pleocyemata</taxon>
        <taxon>Brachyura</taxon>
        <taxon>Eubrachyura</taxon>
        <taxon>Portunoidea</taxon>
        <taxon>Portunidae</taxon>
        <taxon>Portuninae</taxon>
        <taxon>Portunus</taxon>
    </lineage>
</organism>
<comment type="caution">
    <text evidence="2">The sequence shown here is derived from an EMBL/GenBank/DDBJ whole genome shotgun (WGS) entry which is preliminary data.</text>
</comment>
<accession>A0A5B7I5K2</accession>
<evidence type="ECO:0000256" key="1">
    <source>
        <dbReference type="SAM" id="MobiDB-lite"/>
    </source>
</evidence>
<dbReference type="AlphaFoldDB" id="A0A5B7I5K2"/>
<reference evidence="2 3" key="1">
    <citation type="submission" date="2019-05" db="EMBL/GenBank/DDBJ databases">
        <title>Another draft genome of Portunus trituberculatus and its Hox gene families provides insights of decapod evolution.</title>
        <authorList>
            <person name="Jeong J.-H."/>
            <person name="Song I."/>
            <person name="Kim S."/>
            <person name="Choi T."/>
            <person name="Kim D."/>
            <person name="Ryu S."/>
            <person name="Kim W."/>
        </authorList>
    </citation>
    <scope>NUCLEOTIDE SEQUENCE [LARGE SCALE GENOMIC DNA]</scope>
    <source>
        <tissue evidence="2">Muscle</tissue>
    </source>
</reference>
<keyword evidence="3" id="KW-1185">Reference proteome</keyword>